<dbReference type="GO" id="GO:0016903">
    <property type="term" value="F:oxidoreductase activity, acting on the aldehyde or oxo group of donors"/>
    <property type="evidence" value="ECO:0007669"/>
    <property type="project" value="InterPro"/>
</dbReference>
<proteinExistence type="predicted"/>
<feature type="domain" description="DUF6537" evidence="3">
    <location>
        <begin position="261"/>
        <end position="474"/>
    </location>
</feature>
<keyword evidence="1" id="KW-0560">Oxidoreductase</keyword>
<dbReference type="NCBIfam" id="NF006179">
    <property type="entry name" value="PRK08312.1"/>
    <property type="match status" value="1"/>
</dbReference>
<comment type="caution">
    <text evidence="4">The sequence shown here is derived from an EMBL/GenBank/DDBJ whole genome shotgun (WGS) entry which is preliminary data.</text>
</comment>
<sequence length="520" mass="54372">MNVHVEPGGARGGAAGVIKLAILAVGGQGGGVVTSWIVALAEANGYYVQSTSVPGVAQRTGATIYYVEMVPEGEATPILSLMPAAGDVDIVLAAELMEAGRAIQRGFVSAQTTLIASSHRAYAVAEKAAPGTGILDGAPILEAAEAASLRFLSADLERVAVANGSVISASLFGALAGSGALPFAKEAFEATIRASGKGVGPSLAAFAAGFEAVTASAPTPAMGEAGATTPAEAPEVTGPAALRSEWAALCARADELPSAARTMARRGLEKVVDYQDLLYGAEYLDRVEIFAALDRASGRTDGALTEAAAKAIANAMAYDDVIRVADLKVRASRDRRVRREVGVGVGALLNVTEYMHPRAEEICAVMPAGIGTYVLGHRWAYGIVERLFSNGRRVRTDRLRGFLPLYGLAALRPMRRRLLRHRAEVAHMEAWLATAQRVAASDHDLAVEILRCRRLVKGYSDTHARGLSKFDRVLSALPLLEGRADAAAWLSRLRAAALVDEAGEALDGALKTVATLDAPT</sequence>
<dbReference type="RefSeq" id="WP_198883831.1">
    <property type="nucleotide sequence ID" value="NZ_JAEKJA010000021.1"/>
</dbReference>
<dbReference type="AlphaFoldDB" id="A0A934ITV2"/>
<reference evidence="4" key="1">
    <citation type="submission" date="2020-12" db="EMBL/GenBank/DDBJ databases">
        <title>Bacterial taxonomy.</title>
        <authorList>
            <person name="Pan X."/>
        </authorList>
    </citation>
    <scope>NUCLEOTIDE SEQUENCE</scope>
    <source>
        <strain evidence="4">B2012</strain>
    </source>
</reference>
<gene>
    <name evidence="4" type="ORF">JCR33_19670</name>
</gene>
<evidence type="ECO:0000259" key="2">
    <source>
        <dbReference type="Pfam" id="PF01558"/>
    </source>
</evidence>
<dbReference type="Proteomes" id="UP000609531">
    <property type="component" value="Unassembled WGS sequence"/>
</dbReference>
<evidence type="ECO:0000259" key="3">
    <source>
        <dbReference type="Pfam" id="PF20169"/>
    </source>
</evidence>
<protein>
    <submittedName>
        <fullName evidence="4">Indolepyruvate oxidoreductase subunit beta family protein</fullName>
    </submittedName>
</protein>
<dbReference type="PANTHER" id="PTHR43854:SF1">
    <property type="entry name" value="INDOLEPYRUVATE OXIDOREDUCTASE SUBUNIT IORB"/>
    <property type="match status" value="1"/>
</dbReference>
<evidence type="ECO:0000313" key="5">
    <source>
        <dbReference type="Proteomes" id="UP000609531"/>
    </source>
</evidence>
<dbReference type="Gene3D" id="3.40.920.10">
    <property type="entry name" value="Pyruvate-ferredoxin oxidoreductase, PFOR, domain III"/>
    <property type="match status" value="1"/>
</dbReference>
<accession>A0A934ITV2</accession>
<dbReference type="SUPFAM" id="SSF53323">
    <property type="entry name" value="Pyruvate-ferredoxin oxidoreductase, PFOR, domain III"/>
    <property type="match status" value="1"/>
</dbReference>
<organism evidence="4 5">
    <name type="scientific">Acuticoccus mangrovi</name>
    <dbReference type="NCBI Taxonomy" id="2796142"/>
    <lineage>
        <taxon>Bacteria</taxon>
        <taxon>Pseudomonadati</taxon>
        <taxon>Pseudomonadota</taxon>
        <taxon>Alphaproteobacteria</taxon>
        <taxon>Hyphomicrobiales</taxon>
        <taxon>Amorphaceae</taxon>
        <taxon>Acuticoccus</taxon>
    </lineage>
</organism>
<evidence type="ECO:0000256" key="1">
    <source>
        <dbReference type="ARBA" id="ARBA00023002"/>
    </source>
</evidence>
<dbReference type="Pfam" id="PF20169">
    <property type="entry name" value="DUF6537"/>
    <property type="match status" value="1"/>
</dbReference>
<dbReference type="EMBL" id="JAEKJA010000021">
    <property type="protein sequence ID" value="MBJ3777930.1"/>
    <property type="molecule type" value="Genomic_DNA"/>
</dbReference>
<name>A0A934ITV2_9HYPH</name>
<keyword evidence="5" id="KW-1185">Reference proteome</keyword>
<dbReference type="Pfam" id="PF01558">
    <property type="entry name" value="POR"/>
    <property type="match status" value="1"/>
</dbReference>
<dbReference type="InterPro" id="IPR002869">
    <property type="entry name" value="Pyrv_flavodox_OxRed_cen"/>
</dbReference>
<dbReference type="PANTHER" id="PTHR43854">
    <property type="entry name" value="INDOLEPYRUVATE OXIDOREDUCTASE SUBUNIT IORB"/>
    <property type="match status" value="1"/>
</dbReference>
<dbReference type="InterPro" id="IPR046667">
    <property type="entry name" value="DUF6537"/>
</dbReference>
<evidence type="ECO:0000313" key="4">
    <source>
        <dbReference type="EMBL" id="MBJ3777930.1"/>
    </source>
</evidence>
<dbReference type="InterPro" id="IPR052198">
    <property type="entry name" value="IorB_Oxidoreductase"/>
</dbReference>
<feature type="domain" description="Pyruvate/ketoisovalerate oxidoreductase catalytic" evidence="2">
    <location>
        <begin position="26"/>
        <end position="211"/>
    </location>
</feature>
<dbReference type="InterPro" id="IPR019752">
    <property type="entry name" value="Pyrv/ketoisovalerate_OxRed_cat"/>
</dbReference>